<feature type="domain" description="MADF" evidence="1">
    <location>
        <begin position="14"/>
        <end position="57"/>
    </location>
</feature>
<name>A0A9D4SPK3_RHISA</name>
<evidence type="ECO:0000313" key="2">
    <source>
        <dbReference type="EMBL" id="KAH7939308.1"/>
    </source>
</evidence>
<dbReference type="Proteomes" id="UP000821837">
    <property type="component" value="Chromosome 8"/>
</dbReference>
<protein>
    <recommendedName>
        <fullName evidence="1">MADF domain-containing protein</fullName>
    </recommendedName>
</protein>
<comment type="caution">
    <text evidence="2">The sequence shown here is derived from an EMBL/GenBank/DDBJ whole genome shotgun (WGS) entry which is preliminary data.</text>
</comment>
<gene>
    <name evidence="2" type="ORF">HPB52_010580</name>
</gene>
<keyword evidence="3" id="KW-1185">Reference proteome</keyword>
<evidence type="ECO:0000313" key="3">
    <source>
        <dbReference type="Proteomes" id="UP000821837"/>
    </source>
</evidence>
<evidence type="ECO:0000259" key="1">
    <source>
        <dbReference type="Pfam" id="PF10545"/>
    </source>
</evidence>
<accession>A0A9D4SPK3</accession>
<reference evidence="2" key="1">
    <citation type="journal article" date="2020" name="Cell">
        <title>Large-Scale Comparative Analyses of Tick Genomes Elucidate Their Genetic Diversity and Vector Capacities.</title>
        <authorList>
            <consortium name="Tick Genome and Microbiome Consortium (TIGMIC)"/>
            <person name="Jia N."/>
            <person name="Wang J."/>
            <person name="Shi W."/>
            <person name="Du L."/>
            <person name="Sun Y."/>
            <person name="Zhan W."/>
            <person name="Jiang J.F."/>
            <person name="Wang Q."/>
            <person name="Zhang B."/>
            <person name="Ji P."/>
            <person name="Bell-Sakyi L."/>
            <person name="Cui X.M."/>
            <person name="Yuan T.T."/>
            <person name="Jiang B.G."/>
            <person name="Yang W.F."/>
            <person name="Lam T.T."/>
            <person name="Chang Q.C."/>
            <person name="Ding S.J."/>
            <person name="Wang X.J."/>
            <person name="Zhu J.G."/>
            <person name="Ruan X.D."/>
            <person name="Zhao L."/>
            <person name="Wei J.T."/>
            <person name="Ye R.Z."/>
            <person name="Que T.C."/>
            <person name="Du C.H."/>
            <person name="Zhou Y.H."/>
            <person name="Cheng J.X."/>
            <person name="Dai P.F."/>
            <person name="Guo W.B."/>
            <person name="Han X.H."/>
            <person name="Huang E.J."/>
            <person name="Li L.F."/>
            <person name="Wei W."/>
            <person name="Gao Y.C."/>
            <person name="Liu J.Z."/>
            <person name="Shao H.Z."/>
            <person name="Wang X."/>
            <person name="Wang C.C."/>
            <person name="Yang T.C."/>
            <person name="Huo Q.B."/>
            <person name="Li W."/>
            <person name="Chen H.Y."/>
            <person name="Chen S.E."/>
            <person name="Zhou L.G."/>
            <person name="Ni X.B."/>
            <person name="Tian J.H."/>
            <person name="Sheng Y."/>
            <person name="Liu T."/>
            <person name="Pan Y.S."/>
            <person name="Xia L.Y."/>
            <person name="Li J."/>
            <person name="Zhao F."/>
            <person name="Cao W.C."/>
        </authorList>
    </citation>
    <scope>NUCLEOTIDE SEQUENCE</scope>
    <source>
        <strain evidence="2">Rsan-2018</strain>
    </source>
</reference>
<dbReference type="AlphaFoldDB" id="A0A9D4SPK3"/>
<reference evidence="2" key="2">
    <citation type="submission" date="2021-09" db="EMBL/GenBank/DDBJ databases">
        <authorList>
            <person name="Jia N."/>
            <person name="Wang J."/>
            <person name="Shi W."/>
            <person name="Du L."/>
            <person name="Sun Y."/>
            <person name="Zhan W."/>
            <person name="Jiang J."/>
            <person name="Wang Q."/>
            <person name="Zhang B."/>
            <person name="Ji P."/>
            <person name="Sakyi L.B."/>
            <person name="Cui X."/>
            <person name="Yuan T."/>
            <person name="Jiang B."/>
            <person name="Yang W."/>
            <person name="Lam T.T.-Y."/>
            <person name="Chang Q."/>
            <person name="Ding S."/>
            <person name="Wang X."/>
            <person name="Zhu J."/>
            <person name="Ruan X."/>
            <person name="Zhao L."/>
            <person name="Wei J."/>
            <person name="Que T."/>
            <person name="Du C."/>
            <person name="Cheng J."/>
            <person name="Dai P."/>
            <person name="Han X."/>
            <person name="Huang E."/>
            <person name="Gao Y."/>
            <person name="Liu J."/>
            <person name="Shao H."/>
            <person name="Ye R."/>
            <person name="Li L."/>
            <person name="Wei W."/>
            <person name="Wang X."/>
            <person name="Wang C."/>
            <person name="Huo Q."/>
            <person name="Li W."/>
            <person name="Guo W."/>
            <person name="Chen H."/>
            <person name="Chen S."/>
            <person name="Zhou L."/>
            <person name="Zhou L."/>
            <person name="Ni X."/>
            <person name="Tian J."/>
            <person name="Zhou Y."/>
            <person name="Sheng Y."/>
            <person name="Liu T."/>
            <person name="Pan Y."/>
            <person name="Xia L."/>
            <person name="Li J."/>
            <person name="Zhao F."/>
            <person name="Cao W."/>
        </authorList>
    </citation>
    <scope>NUCLEOTIDE SEQUENCE</scope>
    <source>
        <strain evidence="2">Rsan-2018</strain>
        <tissue evidence="2">Larvae</tissue>
    </source>
</reference>
<proteinExistence type="predicted"/>
<dbReference type="Pfam" id="PF10545">
    <property type="entry name" value="MADF_DNA_bdg"/>
    <property type="match status" value="1"/>
</dbReference>
<dbReference type="EMBL" id="JABSTV010001254">
    <property type="protein sequence ID" value="KAH7939308.1"/>
    <property type="molecule type" value="Genomic_DNA"/>
</dbReference>
<sequence length="104" mass="11465">MSEPAVVISVELLLLDTINHHPVLYDKTNPRYKEAECKKEIWKTITQDMGVTAAREEASTMATNSSSSSELIILLQHVVDGSATMLTTYDDNRNARARSIGSIA</sequence>
<organism evidence="2 3">
    <name type="scientific">Rhipicephalus sanguineus</name>
    <name type="common">Brown dog tick</name>
    <name type="synonym">Ixodes sanguineus</name>
    <dbReference type="NCBI Taxonomy" id="34632"/>
    <lineage>
        <taxon>Eukaryota</taxon>
        <taxon>Metazoa</taxon>
        <taxon>Ecdysozoa</taxon>
        <taxon>Arthropoda</taxon>
        <taxon>Chelicerata</taxon>
        <taxon>Arachnida</taxon>
        <taxon>Acari</taxon>
        <taxon>Parasitiformes</taxon>
        <taxon>Ixodida</taxon>
        <taxon>Ixodoidea</taxon>
        <taxon>Ixodidae</taxon>
        <taxon>Rhipicephalinae</taxon>
        <taxon>Rhipicephalus</taxon>
        <taxon>Rhipicephalus</taxon>
    </lineage>
</organism>
<dbReference type="InterPro" id="IPR006578">
    <property type="entry name" value="MADF-dom"/>
</dbReference>